<feature type="compositionally biased region" description="Low complexity" evidence="9">
    <location>
        <begin position="944"/>
        <end position="956"/>
    </location>
</feature>
<feature type="compositionally biased region" description="Low complexity" evidence="9">
    <location>
        <begin position="841"/>
        <end position="854"/>
    </location>
</feature>
<feature type="compositionally biased region" description="Low complexity" evidence="9">
    <location>
        <begin position="1075"/>
        <end position="1096"/>
    </location>
</feature>
<feature type="compositionally biased region" description="Polar residues" evidence="9">
    <location>
        <begin position="869"/>
        <end position="882"/>
    </location>
</feature>
<evidence type="ECO:0000313" key="10">
    <source>
        <dbReference type="EMBL" id="KAL1123239.1"/>
    </source>
</evidence>
<sequence>MNTSEDVDDVTDVLNYFAKVTSEEPKYGEIEKEKSEDSGDYFLEYDKVLAYERYEPSFEDTLVNHYILAMSGFFMKKYEAKEIMAVYTVSEDSTCSRSSSEISVWSDDSRGMTGSSSSGMGSEASSVLLFKCWDKSRLLRWRLPIRDQMARLHFKSGSRYVGRLSLGLMEGKGTYYWPDGAYYKGKFEGSNIIGWGTLRWPNGDWYEGQMYANLRHGRGTMAIDAVNSFYRGNWSMGRKHGQGMMVYGTRKGWYSGNWLNGIREGYGIRFYSKGCVYIGDWKNNNQNGLGIMLWKNRDMYNGEWKDGAMEGVGSYVWEAYENRHFVALQHNWYYGEWRNGQRHGYGVLMLSSGAIIRGEWRCGLKSGWAEVVCTDGSLVVAHDLFLDDVLTPGAHRIPVSTLPQHDILLFPQKSKRKDVDLLLEEKWLRAVISRRMQLLRRLYDTYSTLMAKYDPQNTPDRKPAMLRLLLWTCLRDCGLYETGMNLVEMDADMGYSSRPFDYVPMFEMVHYLLALSWELYGKRGRGSSRVPGYLGATFDLFIRERVKYALSYPSGTNTLQPGCGMPPGMNFDTFWPTKGGENSGETLPGEEYLNPEKYLDEESADLLLLGLIGSRRLAAEAIRACPPIKCAQTGILNNRCQFIDMIAGCVHSYKKLETAYKTAEARVAKGEGMGVTLDEIERLPSEKRFDSLSSTPTLGSECAPSIAPSDVSSAESPPTLAGTSPPGTMSLLSEFTSSSLSPTHDSSSSLESPPSLPSPPFKSSSSCPSVHSPPSYVNITLCDSNNLSSASNGSEGGPSLSDDELKIKLADIEGDLSDKEGSSYRTSSDIVLSHLYSFTSASTCSTPSYSSTSSHPDGDFEPCTDDESPSQYTDECSYSSSEIPIVGPKTPPPTPSGDEYNSLLPASCSLTSLLSYLPSDSSTDQESIPEITPATSDYESSAKSPTPMMPSSDMSTNSVCSIQAIKENSPVVKPVTEVLHAPEEDDSFGCTQPIATTSCCQQESIPSSGPHCRKHSFDTILFDSASSNPPYTPQPIRSLSLGSYRSEVLPKSSKLIASRETSPQDDPKQLFIARPSSSTLSSSSTASSPLQSPPSTDRYLESATNPQTNHNEEEYIPLDIFYGSSSESESSYFFSSTPQSPQSSLSGRSSSACVDSETESDL</sequence>
<evidence type="ECO:0000256" key="1">
    <source>
        <dbReference type="ARBA" id="ARBA00004230"/>
    </source>
</evidence>
<dbReference type="Proteomes" id="UP001558652">
    <property type="component" value="Unassembled WGS sequence"/>
</dbReference>
<dbReference type="AlphaFoldDB" id="A0ABD0YVL4"/>
<evidence type="ECO:0000313" key="11">
    <source>
        <dbReference type="Proteomes" id="UP001558652"/>
    </source>
</evidence>
<feature type="compositionally biased region" description="Polar residues" evidence="9">
    <location>
        <begin position="915"/>
        <end position="926"/>
    </location>
</feature>
<evidence type="ECO:0000256" key="2">
    <source>
        <dbReference type="ARBA" id="ARBA00004430"/>
    </source>
</evidence>
<protein>
    <submittedName>
        <fullName evidence="10">Uncharacterized protein</fullName>
    </submittedName>
</protein>
<evidence type="ECO:0000256" key="5">
    <source>
        <dbReference type="ARBA" id="ARBA00022846"/>
    </source>
</evidence>
<evidence type="ECO:0000256" key="9">
    <source>
        <dbReference type="SAM" id="MobiDB-lite"/>
    </source>
</evidence>
<feature type="region of interest" description="Disordered" evidence="9">
    <location>
        <begin position="1055"/>
        <end position="1162"/>
    </location>
</feature>
<keyword evidence="6" id="KW-0969">Cilium</keyword>
<gene>
    <name evidence="10" type="ORF">AAG570_002326</name>
</gene>
<feature type="compositionally biased region" description="Low complexity" evidence="9">
    <location>
        <begin position="730"/>
        <end position="753"/>
    </location>
</feature>
<comment type="subcellular location">
    <subcellularLocation>
        <location evidence="1">Cell projection</location>
        <location evidence="1">Cilium</location>
        <location evidence="1">Flagellum</location>
    </subcellularLocation>
    <subcellularLocation>
        <location evidence="2">Cytoplasm</location>
        <location evidence="2">Cytoskeleton</location>
        <location evidence="2">Cilium axoneme</location>
    </subcellularLocation>
</comment>
<feature type="compositionally biased region" description="Low complexity" evidence="9">
    <location>
        <begin position="1122"/>
        <end position="1151"/>
    </location>
</feature>
<keyword evidence="3" id="KW-0963">Cytoplasm</keyword>
<dbReference type="Pfam" id="PF02493">
    <property type="entry name" value="MORN"/>
    <property type="match status" value="7"/>
</dbReference>
<feature type="compositionally biased region" description="Polar residues" evidence="9">
    <location>
        <begin position="933"/>
        <end position="943"/>
    </location>
</feature>
<feature type="compositionally biased region" description="Acidic residues" evidence="9">
    <location>
        <begin position="859"/>
        <end position="868"/>
    </location>
</feature>
<feature type="compositionally biased region" description="Polar residues" evidence="9">
    <location>
        <begin position="1024"/>
        <end position="1043"/>
    </location>
</feature>
<proteinExistence type="predicted"/>
<reference evidence="10 11" key="1">
    <citation type="submission" date="2024-07" db="EMBL/GenBank/DDBJ databases">
        <title>Chromosome-level genome assembly of the water stick insect Ranatra chinensis (Heteroptera: Nepidae).</title>
        <authorList>
            <person name="Liu X."/>
        </authorList>
    </citation>
    <scope>NUCLEOTIDE SEQUENCE [LARGE SCALE GENOMIC DNA]</scope>
    <source>
        <strain evidence="10">Cailab_2021Rc</strain>
        <tissue evidence="10">Muscle</tissue>
    </source>
</reference>
<dbReference type="EMBL" id="JBFDAA010000012">
    <property type="protein sequence ID" value="KAL1123239.1"/>
    <property type="molecule type" value="Genomic_DNA"/>
</dbReference>
<name>A0ABD0YVL4_9HEMI</name>
<accession>A0ABD0YVL4</accession>
<comment type="caution">
    <text evidence="10">The sequence shown here is derived from an EMBL/GenBank/DDBJ whole genome shotgun (WGS) entry which is preliminary data.</text>
</comment>
<dbReference type="SMART" id="SM00698">
    <property type="entry name" value="MORN"/>
    <property type="match status" value="7"/>
</dbReference>
<evidence type="ECO:0000256" key="6">
    <source>
        <dbReference type="ARBA" id="ARBA00023069"/>
    </source>
</evidence>
<evidence type="ECO:0000256" key="4">
    <source>
        <dbReference type="ARBA" id="ARBA00022737"/>
    </source>
</evidence>
<keyword evidence="11" id="KW-1185">Reference proteome</keyword>
<dbReference type="GO" id="GO:0031514">
    <property type="term" value="C:motile cilium"/>
    <property type="evidence" value="ECO:0007669"/>
    <property type="project" value="UniProtKB-SubCell"/>
</dbReference>
<dbReference type="PANTHER" id="PTHR46613">
    <property type="entry name" value="RADIAL SPOKE HEAD 10 HOMOLOG B-RELATED"/>
    <property type="match status" value="1"/>
</dbReference>
<feature type="region of interest" description="Disordered" evidence="9">
    <location>
        <begin position="841"/>
        <end position="903"/>
    </location>
</feature>
<dbReference type="SUPFAM" id="SSF82185">
    <property type="entry name" value="Histone H3 K4-specific methyltransferase SET7/9 N-terminal domain"/>
    <property type="match status" value="3"/>
</dbReference>
<evidence type="ECO:0000256" key="7">
    <source>
        <dbReference type="ARBA" id="ARBA00023212"/>
    </source>
</evidence>
<evidence type="ECO:0000256" key="8">
    <source>
        <dbReference type="ARBA" id="ARBA00023273"/>
    </source>
</evidence>
<keyword evidence="5" id="KW-0282">Flagellum</keyword>
<feature type="region of interest" description="Disordered" evidence="9">
    <location>
        <begin position="1023"/>
        <end position="1043"/>
    </location>
</feature>
<feature type="compositionally biased region" description="Polar residues" evidence="9">
    <location>
        <begin position="710"/>
        <end position="727"/>
    </location>
</feature>
<dbReference type="GO" id="GO:0005930">
    <property type="term" value="C:axoneme"/>
    <property type="evidence" value="ECO:0007669"/>
    <property type="project" value="UniProtKB-SubCell"/>
</dbReference>
<feature type="compositionally biased region" description="Low complexity" evidence="9">
    <location>
        <begin position="761"/>
        <end position="771"/>
    </location>
</feature>
<feature type="region of interest" description="Disordered" evidence="9">
    <location>
        <begin position="915"/>
        <end position="956"/>
    </location>
</feature>
<organism evidence="10 11">
    <name type="scientific">Ranatra chinensis</name>
    <dbReference type="NCBI Taxonomy" id="642074"/>
    <lineage>
        <taxon>Eukaryota</taxon>
        <taxon>Metazoa</taxon>
        <taxon>Ecdysozoa</taxon>
        <taxon>Arthropoda</taxon>
        <taxon>Hexapoda</taxon>
        <taxon>Insecta</taxon>
        <taxon>Pterygota</taxon>
        <taxon>Neoptera</taxon>
        <taxon>Paraneoptera</taxon>
        <taxon>Hemiptera</taxon>
        <taxon>Heteroptera</taxon>
        <taxon>Panheteroptera</taxon>
        <taxon>Nepomorpha</taxon>
        <taxon>Nepidae</taxon>
        <taxon>Ranatrinae</taxon>
        <taxon>Ranatra</taxon>
    </lineage>
</organism>
<dbReference type="Gene3D" id="2.20.110.10">
    <property type="entry name" value="Histone H3 K4-specific methyltransferase SET7/9 N-terminal domain"/>
    <property type="match status" value="4"/>
</dbReference>
<dbReference type="PANTHER" id="PTHR46613:SF1">
    <property type="entry name" value="RADIAL SPOKE HEAD 10 HOMOLOG B-RELATED"/>
    <property type="match status" value="1"/>
</dbReference>
<keyword evidence="4" id="KW-0677">Repeat</keyword>
<keyword evidence="7" id="KW-0206">Cytoskeleton</keyword>
<keyword evidence="8" id="KW-0966">Cell projection</keyword>
<evidence type="ECO:0000256" key="3">
    <source>
        <dbReference type="ARBA" id="ARBA00022490"/>
    </source>
</evidence>
<dbReference type="InterPro" id="IPR003409">
    <property type="entry name" value="MORN"/>
</dbReference>
<feature type="region of interest" description="Disordered" evidence="9">
    <location>
        <begin position="687"/>
        <end position="771"/>
    </location>
</feature>